<dbReference type="InterPro" id="IPR002782">
    <property type="entry name" value="Mut7-C_RNAse_dom"/>
</dbReference>
<dbReference type="RefSeq" id="WP_397061068.1">
    <property type="nucleotide sequence ID" value="NZ_JBIRYL010000001.1"/>
</dbReference>
<evidence type="ECO:0000259" key="2">
    <source>
        <dbReference type="Pfam" id="PF14451"/>
    </source>
</evidence>
<gene>
    <name evidence="3" type="ORF">ACH49Z_08615</name>
</gene>
<name>A0ABW7VTG6_9NOCA</name>
<sequence length="274" mass="30514">MQTPAAETADEPAGIALRVYAELNDFLPPRSRFSALRRPVRPHQTVKDVVEAAGIPHTEIDLLLVNGESVGFGHHPGPGDRLAVYPVFESLDIAALTRVRPHPLREPRLLVDVNLGGAARLLRLMGLDVRCEFDAQDARLAEIAMDDHRILLTRDRGLLARRIVTHGLFVRADLPIDQVVEVIDRLDLANHLHPLTRCLRCGAHLADVAKADVIDLLPPLTRHYHDTFRRCTGCAQVYWAGTHQDRLDELVARIMSKVRRPSPPEIARNPGTPP</sequence>
<dbReference type="EMBL" id="JBIRYL010000001">
    <property type="protein sequence ID" value="MFI2229901.1"/>
    <property type="molecule type" value="Genomic_DNA"/>
</dbReference>
<protein>
    <submittedName>
        <fullName evidence="3">Mut7-C RNAse domain-containing protein</fullName>
    </submittedName>
</protein>
<feature type="domain" description="Mut7-C RNAse" evidence="1">
    <location>
        <begin position="107"/>
        <end position="250"/>
    </location>
</feature>
<dbReference type="PANTHER" id="PTHR39081:SF1">
    <property type="entry name" value="MUT7-C RNASE DOMAIN-CONTAINING PROTEIN"/>
    <property type="match status" value="1"/>
</dbReference>
<evidence type="ECO:0000259" key="1">
    <source>
        <dbReference type="Pfam" id="PF01927"/>
    </source>
</evidence>
<dbReference type="Proteomes" id="UP001611494">
    <property type="component" value="Unassembled WGS sequence"/>
</dbReference>
<comment type="caution">
    <text evidence="3">The sequence shown here is derived from an EMBL/GenBank/DDBJ whole genome shotgun (WGS) entry which is preliminary data.</text>
</comment>
<organism evidence="3 4">
    <name type="scientific">Nocardia testacea</name>
    <dbReference type="NCBI Taxonomy" id="248551"/>
    <lineage>
        <taxon>Bacteria</taxon>
        <taxon>Bacillati</taxon>
        <taxon>Actinomycetota</taxon>
        <taxon>Actinomycetes</taxon>
        <taxon>Mycobacteriales</taxon>
        <taxon>Nocardiaceae</taxon>
        <taxon>Nocardia</taxon>
    </lineage>
</organism>
<feature type="domain" description="Ubiquitin Mut7-C" evidence="2">
    <location>
        <begin position="15"/>
        <end position="92"/>
    </location>
</feature>
<evidence type="ECO:0000313" key="3">
    <source>
        <dbReference type="EMBL" id="MFI2229901.1"/>
    </source>
</evidence>
<dbReference type="PANTHER" id="PTHR39081">
    <property type="entry name" value="MUT7-C DOMAIN-CONTAINING PROTEIN"/>
    <property type="match status" value="1"/>
</dbReference>
<proteinExistence type="predicted"/>
<dbReference type="Pfam" id="PF14451">
    <property type="entry name" value="Ub-Mut7C"/>
    <property type="match status" value="1"/>
</dbReference>
<accession>A0ABW7VTG6</accession>
<dbReference type="Pfam" id="PF01927">
    <property type="entry name" value="Mut7-C"/>
    <property type="match status" value="1"/>
</dbReference>
<keyword evidence="4" id="KW-1185">Reference proteome</keyword>
<dbReference type="InterPro" id="IPR027798">
    <property type="entry name" value="Ub_Mut7C"/>
</dbReference>
<reference evidence="3 4" key="1">
    <citation type="submission" date="2024-10" db="EMBL/GenBank/DDBJ databases">
        <title>The Natural Products Discovery Center: Release of the First 8490 Sequenced Strains for Exploring Actinobacteria Biosynthetic Diversity.</title>
        <authorList>
            <person name="Kalkreuter E."/>
            <person name="Kautsar S.A."/>
            <person name="Yang D."/>
            <person name="Bader C.D."/>
            <person name="Teijaro C.N."/>
            <person name="Fluegel L."/>
            <person name="Davis C.M."/>
            <person name="Simpson J.R."/>
            <person name="Lauterbach L."/>
            <person name="Steele A.D."/>
            <person name="Gui C."/>
            <person name="Meng S."/>
            <person name="Li G."/>
            <person name="Viehrig K."/>
            <person name="Ye F."/>
            <person name="Su P."/>
            <person name="Kiefer A.F."/>
            <person name="Nichols A."/>
            <person name="Cepeda A.J."/>
            <person name="Yan W."/>
            <person name="Fan B."/>
            <person name="Jiang Y."/>
            <person name="Adhikari A."/>
            <person name="Zheng C.-J."/>
            <person name="Schuster L."/>
            <person name="Cowan T.M."/>
            <person name="Smanski M.J."/>
            <person name="Chevrette M.G."/>
            <person name="De Carvalho L.P.S."/>
            <person name="Shen B."/>
        </authorList>
    </citation>
    <scope>NUCLEOTIDE SEQUENCE [LARGE SCALE GENOMIC DNA]</scope>
    <source>
        <strain evidence="3 4">NPDC019377</strain>
    </source>
</reference>
<evidence type="ECO:0000313" key="4">
    <source>
        <dbReference type="Proteomes" id="UP001611494"/>
    </source>
</evidence>